<dbReference type="PANTHER" id="PTHR45453">
    <property type="entry name" value="PHOSPHATE REGULON SENSOR PROTEIN PHOR"/>
    <property type="match status" value="1"/>
</dbReference>
<evidence type="ECO:0000313" key="10">
    <source>
        <dbReference type="Proteomes" id="UP001190925"/>
    </source>
</evidence>
<dbReference type="Gene3D" id="1.10.287.130">
    <property type="match status" value="1"/>
</dbReference>
<gene>
    <name evidence="9" type="primary">phoR</name>
    <name evidence="9" type="ORF">G6CMJM_00632</name>
</gene>
<keyword evidence="6" id="KW-0902">Two-component regulatory system</keyword>
<reference evidence="9 10" key="2">
    <citation type="journal article" date="2020" name="Cell Rep.">
        <title>Acquisition and Adaptation of Ultra-small Parasitic Reduced Genome Bacteria to Mammalian Hosts.</title>
        <authorList>
            <person name="McLean J.S."/>
            <person name="Bor B."/>
            <person name="Kerns K.A."/>
            <person name="Liu Q."/>
            <person name="To T.T."/>
            <person name="Solden L."/>
            <person name="Hendrickson E.L."/>
            <person name="Wrighton K."/>
            <person name="Shi W."/>
            <person name="He X."/>
        </authorList>
    </citation>
    <scope>NUCLEOTIDE SEQUENCE [LARGE SCALE GENOMIC DNA]</scope>
    <source>
        <strain evidence="9 10">TM7_CMJM_G6_1_HOT_870</strain>
    </source>
</reference>
<keyword evidence="7" id="KW-1133">Transmembrane helix</keyword>
<dbReference type="InterPro" id="IPR036097">
    <property type="entry name" value="HisK_dim/P_sf"/>
</dbReference>
<dbReference type="InterPro" id="IPR003594">
    <property type="entry name" value="HATPase_dom"/>
</dbReference>
<dbReference type="Gene3D" id="3.30.565.10">
    <property type="entry name" value="Histidine kinase-like ATPase, C-terminal domain"/>
    <property type="match status" value="1"/>
</dbReference>
<dbReference type="Gene3D" id="3.30.450.20">
    <property type="entry name" value="PAS domain"/>
    <property type="match status" value="1"/>
</dbReference>
<accession>A0ABY0FIW7</accession>
<dbReference type="SMART" id="SM00387">
    <property type="entry name" value="HATPase_c"/>
    <property type="match status" value="1"/>
</dbReference>
<dbReference type="PRINTS" id="PR00344">
    <property type="entry name" value="BCTRLSENSOR"/>
</dbReference>
<evidence type="ECO:0000256" key="7">
    <source>
        <dbReference type="SAM" id="Phobius"/>
    </source>
</evidence>
<dbReference type="EC" id="2.7.13.3" evidence="2"/>
<reference evidence="9 10" key="1">
    <citation type="journal article" date="2018" name="bioRxiv">
        <title>Evidence of independent acquisition and adaption of ultra-small bacteria to human hosts across the highly diverse yet reduced genomes of the phylum Saccharibacteria.</title>
        <authorList>
            <person name="McLean J.S."/>
            <person name="Bor B."/>
            <person name="To T.T."/>
            <person name="Liu Q."/>
            <person name="Kearns K.A."/>
            <person name="Solden L.M."/>
            <person name="Wrighton K.C."/>
            <person name="He X."/>
            <person name="Shi W."/>
        </authorList>
    </citation>
    <scope>NUCLEOTIDE SEQUENCE [LARGE SCALE GENOMIC DNA]</scope>
    <source>
        <strain evidence="9 10">TM7_CMJM_G6_1_HOT_870</strain>
    </source>
</reference>
<dbReference type="PROSITE" id="PS50109">
    <property type="entry name" value="HIS_KIN"/>
    <property type="match status" value="1"/>
</dbReference>
<keyword evidence="5" id="KW-0418">Kinase</keyword>
<dbReference type="InterPro" id="IPR004358">
    <property type="entry name" value="Sig_transdc_His_kin-like_C"/>
</dbReference>
<feature type="transmembrane region" description="Helical" evidence="7">
    <location>
        <begin position="40"/>
        <end position="59"/>
    </location>
</feature>
<dbReference type="InterPro" id="IPR005467">
    <property type="entry name" value="His_kinase_dom"/>
</dbReference>
<dbReference type="SUPFAM" id="SSF55785">
    <property type="entry name" value="PYP-like sensor domain (PAS domain)"/>
    <property type="match status" value="1"/>
</dbReference>
<organism evidence="9 10">
    <name type="scientific">Candidatus Nanogingivalis gingivitcus</name>
    <dbReference type="NCBI Taxonomy" id="2171992"/>
    <lineage>
        <taxon>Bacteria</taxon>
        <taxon>Candidatus Saccharimonadota</taxon>
        <taxon>Candidatus Nanosyncoccalia</taxon>
        <taxon>Candidatus Nanogingivales</taxon>
        <taxon>Candidatus Nanogingivalaceae</taxon>
        <taxon>Candidatus Nanogingivalis</taxon>
    </lineage>
</organism>
<dbReference type="PANTHER" id="PTHR45453:SF1">
    <property type="entry name" value="PHOSPHATE REGULON SENSOR PROTEIN PHOR"/>
    <property type="match status" value="1"/>
</dbReference>
<dbReference type="CDD" id="cd00082">
    <property type="entry name" value="HisKA"/>
    <property type="match status" value="1"/>
</dbReference>
<protein>
    <recommendedName>
        <fullName evidence="2">histidine kinase</fullName>
        <ecNumber evidence="2">2.7.13.3</ecNumber>
    </recommendedName>
</protein>
<evidence type="ECO:0000313" key="9">
    <source>
        <dbReference type="EMBL" id="RYC72272.1"/>
    </source>
</evidence>
<sequence>MKTNQVGEGNNLRIRFFSVLIIVFAEIVLTITSKDEFRDFLSSLLAVISLDLVFLLFLFDQKKNQNTLIEAQKNIIHEHEKVLAIINSIREAIVSVDIKGNIELYNSAALDFFDTNASLIGKNINNILKLTTLDGKTFNLKKVLVKNKSLFSRNDLSFSLGEEKIRVEIELVAVSDVFLTKERLKDKKYILMIRDITKQKTLDEERDEFISVVSHELRTPVTIAEGAISNLSLAIEKDMPKQVLSKNADITHEQVKFLATMINDLSTLSRAERGVGDKFVELNIKDLGQKILEKYHKNADDKGLNLELVMDNNLPSIKTSELYLEELLQNLITNALKYTKEGEIKISITNNEKNIRFMVEDTGIGISKSDQKKIFDKFYRSEDYRTRETGGTGLGLYVSSKLADKLDTKIELSSKLNHGSKFWFNIKLS</sequence>
<dbReference type="SUPFAM" id="SSF55874">
    <property type="entry name" value="ATPase domain of HSP90 chaperone/DNA topoisomerase II/histidine kinase"/>
    <property type="match status" value="1"/>
</dbReference>
<proteinExistence type="predicted"/>
<comment type="caution">
    <text evidence="9">The sequence shown here is derived from an EMBL/GenBank/DDBJ whole genome shotgun (WGS) entry which is preliminary data.</text>
</comment>
<evidence type="ECO:0000256" key="2">
    <source>
        <dbReference type="ARBA" id="ARBA00012438"/>
    </source>
</evidence>
<dbReference type="InterPro" id="IPR003661">
    <property type="entry name" value="HisK_dim/P_dom"/>
</dbReference>
<keyword evidence="10" id="KW-1185">Reference proteome</keyword>
<keyword evidence="7" id="KW-0812">Transmembrane</keyword>
<feature type="domain" description="Histidine kinase" evidence="8">
    <location>
        <begin position="212"/>
        <end position="429"/>
    </location>
</feature>
<evidence type="ECO:0000256" key="6">
    <source>
        <dbReference type="ARBA" id="ARBA00023012"/>
    </source>
</evidence>
<dbReference type="InterPro" id="IPR035965">
    <property type="entry name" value="PAS-like_dom_sf"/>
</dbReference>
<dbReference type="SMART" id="SM00388">
    <property type="entry name" value="HisKA"/>
    <property type="match status" value="1"/>
</dbReference>
<evidence type="ECO:0000256" key="3">
    <source>
        <dbReference type="ARBA" id="ARBA00022553"/>
    </source>
</evidence>
<feature type="transmembrane region" description="Helical" evidence="7">
    <location>
        <begin position="12"/>
        <end position="34"/>
    </location>
</feature>
<dbReference type="Proteomes" id="UP001190925">
    <property type="component" value="Unassembled WGS sequence"/>
</dbReference>
<dbReference type="GO" id="GO:0004673">
    <property type="term" value="F:protein histidine kinase activity"/>
    <property type="evidence" value="ECO:0007669"/>
    <property type="project" value="UniProtKB-EC"/>
</dbReference>
<evidence type="ECO:0000256" key="1">
    <source>
        <dbReference type="ARBA" id="ARBA00000085"/>
    </source>
</evidence>
<keyword evidence="7" id="KW-0472">Membrane</keyword>
<evidence type="ECO:0000256" key="4">
    <source>
        <dbReference type="ARBA" id="ARBA00022679"/>
    </source>
</evidence>
<name>A0ABY0FIW7_9BACT</name>
<keyword evidence="3" id="KW-0597">Phosphoprotein</keyword>
<evidence type="ECO:0000259" key="8">
    <source>
        <dbReference type="PROSITE" id="PS50109"/>
    </source>
</evidence>
<dbReference type="EMBL" id="PRLK01000016">
    <property type="protein sequence ID" value="RYC72272.1"/>
    <property type="molecule type" value="Genomic_DNA"/>
</dbReference>
<dbReference type="InterPro" id="IPR050351">
    <property type="entry name" value="BphY/WalK/GraS-like"/>
</dbReference>
<keyword evidence="4 9" id="KW-0808">Transferase</keyword>
<dbReference type="Pfam" id="PF00512">
    <property type="entry name" value="HisKA"/>
    <property type="match status" value="1"/>
</dbReference>
<dbReference type="Pfam" id="PF02518">
    <property type="entry name" value="HATPase_c"/>
    <property type="match status" value="1"/>
</dbReference>
<dbReference type="RefSeq" id="WP_129719021.1">
    <property type="nucleotide sequence ID" value="NZ_PRLK01000016.1"/>
</dbReference>
<dbReference type="SUPFAM" id="SSF47384">
    <property type="entry name" value="Homodimeric domain of signal transducing histidine kinase"/>
    <property type="match status" value="1"/>
</dbReference>
<comment type="catalytic activity">
    <reaction evidence="1">
        <text>ATP + protein L-histidine = ADP + protein N-phospho-L-histidine.</text>
        <dbReference type="EC" id="2.7.13.3"/>
    </reaction>
</comment>
<evidence type="ECO:0000256" key="5">
    <source>
        <dbReference type="ARBA" id="ARBA00022777"/>
    </source>
</evidence>
<dbReference type="InterPro" id="IPR036890">
    <property type="entry name" value="HATPase_C_sf"/>
</dbReference>